<evidence type="ECO:0000313" key="2">
    <source>
        <dbReference type="Proteomes" id="UP001272137"/>
    </source>
</evidence>
<name>A0AAW9D315_BURTH</name>
<gene>
    <name evidence="1" type="ORF">C7S16_0615</name>
</gene>
<dbReference type="EMBL" id="QXCT01000002">
    <property type="protein sequence ID" value="MDW9254936.1"/>
    <property type="molecule type" value="Genomic_DNA"/>
</dbReference>
<sequence length="42" mass="4471">MLKVIVLSMLMGGYAGPHTAVAPPRSMGGRRFGLHIMEESTA</sequence>
<organism evidence="1 2">
    <name type="scientific">Burkholderia thailandensis</name>
    <dbReference type="NCBI Taxonomy" id="57975"/>
    <lineage>
        <taxon>Bacteria</taxon>
        <taxon>Pseudomonadati</taxon>
        <taxon>Pseudomonadota</taxon>
        <taxon>Betaproteobacteria</taxon>
        <taxon>Burkholderiales</taxon>
        <taxon>Burkholderiaceae</taxon>
        <taxon>Burkholderia</taxon>
        <taxon>pseudomallei group</taxon>
    </lineage>
</organism>
<reference evidence="1" key="1">
    <citation type="submission" date="2018-08" db="EMBL/GenBank/DDBJ databases">
        <title>Identification of Burkholderia cepacia strains that express a Burkholderia pseudomallei-like capsular polysaccharide.</title>
        <authorList>
            <person name="Burtnick M.N."/>
            <person name="Vongsouvath M."/>
            <person name="Newton P."/>
            <person name="Wuthiekanun V."/>
            <person name="Limmathurotsakul D."/>
            <person name="Brett P.J."/>
            <person name="Chantratita N."/>
            <person name="Dance D.A."/>
        </authorList>
    </citation>
    <scope>NUCLEOTIDE SEQUENCE</scope>
    <source>
        <strain evidence="1">SBXCC001</strain>
    </source>
</reference>
<dbReference type="GeneID" id="92981806"/>
<evidence type="ECO:0000313" key="1">
    <source>
        <dbReference type="EMBL" id="MDW9254936.1"/>
    </source>
</evidence>
<dbReference type="Proteomes" id="UP001272137">
    <property type="component" value="Unassembled WGS sequence"/>
</dbReference>
<accession>A0AAW9D315</accession>
<comment type="caution">
    <text evidence="1">The sequence shown here is derived from an EMBL/GenBank/DDBJ whole genome shotgun (WGS) entry which is preliminary data.</text>
</comment>
<proteinExistence type="predicted"/>
<protein>
    <submittedName>
        <fullName evidence="1">Uncharacterized protein</fullName>
    </submittedName>
</protein>
<dbReference type="RefSeq" id="WP_009909433.1">
    <property type="nucleotide sequence ID" value="NZ_CM125682.1"/>
</dbReference>
<dbReference type="AlphaFoldDB" id="A0AAW9D315"/>